<dbReference type="CDD" id="cd00082">
    <property type="entry name" value="HisKA"/>
    <property type="match status" value="1"/>
</dbReference>
<dbReference type="InterPro" id="IPR050428">
    <property type="entry name" value="TCS_sensor_his_kinase"/>
</dbReference>
<evidence type="ECO:0000256" key="5">
    <source>
        <dbReference type="ARBA" id="ARBA00022553"/>
    </source>
</evidence>
<dbReference type="InterPro" id="IPR004358">
    <property type="entry name" value="Sig_transdc_His_kin-like_C"/>
</dbReference>
<dbReference type="OrthoDB" id="9806130at2"/>
<dbReference type="InterPro" id="IPR036097">
    <property type="entry name" value="HisK_dim/P_sf"/>
</dbReference>
<keyword evidence="5" id="KW-0597">Phosphoprotein</keyword>
<evidence type="ECO:0000256" key="8">
    <source>
        <dbReference type="ARBA" id="ARBA00022777"/>
    </source>
</evidence>
<feature type="transmembrane region" description="Helical" evidence="12">
    <location>
        <begin position="187"/>
        <end position="207"/>
    </location>
</feature>
<keyword evidence="9 12" id="KW-1133">Transmembrane helix</keyword>
<keyword evidence="10" id="KW-0902">Two-component regulatory system</keyword>
<dbReference type="PROSITE" id="PS50109">
    <property type="entry name" value="HIS_KIN"/>
    <property type="match status" value="1"/>
</dbReference>
<evidence type="ECO:0000259" key="13">
    <source>
        <dbReference type="PROSITE" id="PS50109"/>
    </source>
</evidence>
<evidence type="ECO:0000313" key="16">
    <source>
        <dbReference type="Proteomes" id="UP000244908"/>
    </source>
</evidence>
<gene>
    <name evidence="15" type="ORF">HYN51_12945</name>
</gene>
<dbReference type="NCBIfam" id="NF008312">
    <property type="entry name" value="PRK11100.1"/>
    <property type="match status" value="1"/>
</dbReference>
<dbReference type="KEGG" id="lpv:HYN51_12945"/>
<evidence type="ECO:0000256" key="1">
    <source>
        <dbReference type="ARBA" id="ARBA00000085"/>
    </source>
</evidence>
<keyword evidence="16" id="KW-1185">Reference proteome</keyword>
<dbReference type="SMART" id="SM00388">
    <property type="entry name" value="HisKA"/>
    <property type="match status" value="1"/>
</dbReference>
<evidence type="ECO:0000259" key="14">
    <source>
        <dbReference type="PROSITE" id="PS50885"/>
    </source>
</evidence>
<dbReference type="InterPro" id="IPR029151">
    <property type="entry name" value="Sensor-like_sf"/>
</dbReference>
<evidence type="ECO:0000256" key="3">
    <source>
        <dbReference type="ARBA" id="ARBA00012438"/>
    </source>
</evidence>
<comment type="subcellular location">
    <subcellularLocation>
        <location evidence="2">Cell membrane</location>
        <topology evidence="2">Multi-pass membrane protein</topology>
    </subcellularLocation>
</comment>
<dbReference type="PRINTS" id="PR00344">
    <property type="entry name" value="BCTRLSENSOR"/>
</dbReference>
<dbReference type="SUPFAM" id="SSF55874">
    <property type="entry name" value="ATPase domain of HSP90 chaperone/DNA topoisomerase II/histidine kinase"/>
    <property type="match status" value="1"/>
</dbReference>
<evidence type="ECO:0000256" key="7">
    <source>
        <dbReference type="ARBA" id="ARBA00022692"/>
    </source>
</evidence>
<dbReference type="InterPro" id="IPR003660">
    <property type="entry name" value="HAMP_dom"/>
</dbReference>
<dbReference type="Gene3D" id="1.10.287.130">
    <property type="match status" value="1"/>
</dbReference>
<keyword evidence="4" id="KW-1003">Cell membrane</keyword>
<dbReference type="Gene3D" id="6.10.340.10">
    <property type="match status" value="1"/>
</dbReference>
<dbReference type="Gene3D" id="3.30.565.10">
    <property type="entry name" value="Histidine kinase-like ATPase, C-terminal domain"/>
    <property type="match status" value="1"/>
</dbReference>
<evidence type="ECO:0000256" key="9">
    <source>
        <dbReference type="ARBA" id="ARBA00022989"/>
    </source>
</evidence>
<keyword evidence="7 12" id="KW-0812">Transmembrane</keyword>
<comment type="catalytic activity">
    <reaction evidence="1">
        <text>ATP + protein L-histidine = ADP + protein N-phospho-L-histidine.</text>
        <dbReference type="EC" id="2.7.13.3"/>
    </reaction>
</comment>
<feature type="domain" description="HAMP" evidence="14">
    <location>
        <begin position="205"/>
        <end position="256"/>
    </location>
</feature>
<accession>A0A2Y9U0B0</accession>
<dbReference type="SMART" id="SM00387">
    <property type="entry name" value="HATPase_c"/>
    <property type="match status" value="1"/>
</dbReference>
<dbReference type="GO" id="GO:0000155">
    <property type="term" value="F:phosphorelay sensor kinase activity"/>
    <property type="evidence" value="ECO:0007669"/>
    <property type="project" value="InterPro"/>
</dbReference>
<dbReference type="CDD" id="cd18773">
    <property type="entry name" value="PDC1_HK_sensor"/>
    <property type="match status" value="1"/>
</dbReference>
<evidence type="ECO:0000256" key="10">
    <source>
        <dbReference type="ARBA" id="ARBA00023012"/>
    </source>
</evidence>
<dbReference type="InterPro" id="IPR003594">
    <property type="entry name" value="HATPase_dom"/>
</dbReference>
<dbReference type="SUPFAM" id="SSF103190">
    <property type="entry name" value="Sensory domain-like"/>
    <property type="match status" value="1"/>
</dbReference>
<dbReference type="AlphaFoldDB" id="A0A2Y9U0B0"/>
<evidence type="ECO:0000256" key="2">
    <source>
        <dbReference type="ARBA" id="ARBA00004651"/>
    </source>
</evidence>
<dbReference type="Gene3D" id="3.30.450.20">
    <property type="entry name" value="PAS domain"/>
    <property type="match status" value="1"/>
</dbReference>
<evidence type="ECO:0000256" key="6">
    <source>
        <dbReference type="ARBA" id="ARBA00022679"/>
    </source>
</evidence>
<proteinExistence type="predicted"/>
<dbReference type="PANTHER" id="PTHR45436">
    <property type="entry name" value="SENSOR HISTIDINE KINASE YKOH"/>
    <property type="match status" value="1"/>
</dbReference>
<reference evidence="15 16" key="1">
    <citation type="journal article" date="2019" name="Int. J. Syst. Evol. Microbiol.">
        <title>Limnobaculum parvum gen. nov., sp. nov., isolated from a freshwater lake.</title>
        <authorList>
            <person name="Baek C."/>
            <person name="Shin S.K."/>
            <person name="Yi H."/>
        </authorList>
    </citation>
    <scope>NUCLEOTIDE SEQUENCE [LARGE SCALE GENOMIC DNA]</scope>
    <source>
        <strain evidence="15 16">HYN0051</strain>
    </source>
</reference>
<dbReference type="PROSITE" id="PS50885">
    <property type="entry name" value="HAMP"/>
    <property type="match status" value="1"/>
</dbReference>
<dbReference type="EMBL" id="CP029185">
    <property type="protein sequence ID" value="AWH89375.1"/>
    <property type="molecule type" value="Genomic_DNA"/>
</dbReference>
<name>A0A2Y9U0B0_9GAMM</name>
<evidence type="ECO:0000313" key="15">
    <source>
        <dbReference type="EMBL" id="AWH89375.1"/>
    </source>
</evidence>
<dbReference type="EC" id="2.7.13.3" evidence="3"/>
<dbReference type="InterPro" id="IPR036890">
    <property type="entry name" value="HATPase_C_sf"/>
</dbReference>
<dbReference type="InterPro" id="IPR003661">
    <property type="entry name" value="HisK_dim/P_dom"/>
</dbReference>
<dbReference type="PANTHER" id="PTHR45436:SF10">
    <property type="entry name" value="HISTIDINE KINASE"/>
    <property type="match status" value="1"/>
</dbReference>
<dbReference type="InterPro" id="IPR005467">
    <property type="entry name" value="His_kinase_dom"/>
</dbReference>
<feature type="transmembrane region" description="Helical" evidence="12">
    <location>
        <begin position="6"/>
        <end position="27"/>
    </location>
</feature>
<dbReference type="RefSeq" id="WP_108901423.1">
    <property type="nucleotide sequence ID" value="NZ_CP029185.2"/>
</dbReference>
<dbReference type="SUPFAM" id="SSF47384">
    <property type="entry name" value="Homodimeric domain of signal transducing histidine kinase"/>
    <property type="match status" value="1"/>
</dbReference>
<organism evidence="15 16">
    <name type="scientific">Limnobaculum parvum</name>
    <dbReference type="NCBI Taxonomy" id="2172103"/>
    <lineage>
        <taxon>Bacteria</taxon>
        <taxon>Pseudomonadati</taxon>
        <taxon>Pseudomonadota</taxon>
        <taxon>Gammaproteobacteria</taxon>
        <taxon>Enterobacterales</taxon>
        <taxon>Budviciaceae</taxon>
        <taxon>Limnobaculum</taxon>
    </lineage>
</organism>
<protein>
    <recommendedName>
        <fullName evidence="3">histidine kinase</fullName>
        <ecNumber evidence="3">2.7.13.3</ecNumber>
    </recommendedName>
</protein>
<keyword evidence="11 12" id="KW-0472">Membrane</keyword>
<feature type="domain" description="Histidine kinase" evidence="13">
    <location>
        <begin position="263"/>
        <end position="475"/>
    </location>
</feature>
<evidence type="ECO:0000256" key="11">
    <source>
        <dbReference type="ARBA" id="ARBA00023136"/>
    </source>
</evidence>
<evidence type="ECO:0000256" key="12">
    <source>
        <dbReference type="SAM" id="Phobius"/>
    </source>
</evidence>
<evidence type="ECO:0000256" key="4">
    <source>
        <dbReference type="ARBA" id="ARBA00022475"/>
    </source>
</evidence>
<dbReference type="Proteomes" id="UP000244908">
    <property type="component" value="Chromosome"/>
</dbReference>
<keyword evidence="8 15" id="KW-0418">Kinase</keyword>
<sequence length="476" mass="52895">MRIGFRLLLGFFMIVAVAAYFVMNIFVQEVKPGVRRATEGMMVDTANLLAQIAEQDIRNRNLSKGHIAQAFLDINRTPIGAQIDHIVKNRMEYRVYITDSKGKVIFDSTGEALGQDYSRWNDVYLTLRGAYGARSTRLDPSDESTSVMYVAAPIKSADGKIIGALTVSKPNQTMQPVIRRSERRMEIAGGILLAIALVIGAGFVWWINRSISRLVRYASEVADGHAPTLPKMDSPELSSLAHALESMRVKLEGKDYIEKYVHTLTHELKSPLAAIRGAAEILQEMPPKPVAQRFISNIQQQNERLQLLVDRMLQQAQVESRVRQELAPVDLAEVLHSVIAAKEAQITHRRIQLTSQIDAPVSVGGDKLLLEQAFSNLLDNALDFTPEGGKIAISGEFIDKHYRIIVVDNGPGMPEYALDKVFDRFYSLPRPDKEKSTGLGLSFVREVASIHQGTIRLVNGEQGGAKAIFILPVKEK</sequence>
<dbReference type="Pfam" id="PF00512">
    <property type="entry name" value="HisKA"/>
    <property type="match status" value="1"/>
</dbReference>
<dbReference type="GO" id="GO:0005886">
    <property type="term" value="C:plasma membrane"/>
    <property type="evidence" value="ECO:0007669"/>
    <property type="project" value="UniProtKB-SubCell"/>
</dbReference>
<dbReference type="Pfam" id="PF02518">
    <property type="entry name" value="HATPase_c"/>
    <property type="match status" value="1"/>
</dbReference>
<keyword evidence="6" id="KW-0808">Transferase</keyword>
<dbReference type="SMART" id="SM00304">
    <property type="entry name" value="HAMP"/>
    <property type="match status" value="1"/>
</dbReference>